<dbReference type="AlphaFoldDB" id="A0A4P7QHH9"/>
<name>A0A4P7QHH9_9CORY</name>
<reference evidence="2 3" key="1">
    <citation type="submission" date="2019-04" db="EMBL/GenBank/DDBJ databases">
        <title>Corynebacterium endometrii sp. nov., isolated from the uterus of a cow with endometritis.</title>
        <authorList>
            <person name="Ballas P."/>
            <person name="Ruckert C."/>
            <person name="Wagener K."/>
            <person name="Drillich M."/>
            <person name="Kaempfer P."/>
            <person name="Busse H.-J."/>
            <person name="Ehling-Schulz M."/>
        </authorList>
    </citation>
    <scope>NUCLEOTIDE SEQUENCE [LARGE SCALE GENOMIC DNA]</scope>
    <source>
        <strain evidence="2 3">LMM-1653</strain>
    </source>
</reference>
<organism evidence="2 3">
    <name type="scientific">Corynebacterium endometrii</name>
    <dbReference type="NCBI Taxonomy" id="2488819"/>
    <lineage>
        <taxon>Bacteria</taxon>
        <taxon>Bacillati</taxon>
        <taxon>Actinomycetota</taxon>
        <taxon>Actinomycetes</taxon>
        <taxon>Mycobacteriales</taxon>
        <taxon>Corynebacteriaceae</taxon>
        <taxon>Corynebacterium</taxon>
    </lineage>
</organism>
<dbReference type="RefSeq" id="WP_136141044.1">
    <property type="nucleotide sequence ID" value="NZ_CP039247.1"/>
</dbReference>
<gene>
    <name evidence="2" type="ORF">CENDO_04975</name>
</gene>
<feature type="domain" description="DUF4261" evidence="1">
    <location>
        <begin position="190"/>
        <end position="243"/>
    </location>
</feature>
<accession>A0A4P7QHH9</accession>
<dbReference type="EMBL" id="CP039247">
    <property type="protein sequence ID" value="QCB28284.1"/>
    <property type="molecule type" value="Genomic_DNA"/>
</dbReference>
<keyword evidence="3" id="KW-1185">Reference proteome</keyword>
<evidence type="ECO:0000313" key="3">
    <source>
        <dbReference type="Proteomes" id="UP000296352"/>
    </source>
</evidence>
<evidence type="ECO:0000313" key="2">
    <source>
        <dbReference type="EMBL" id="QCB28284.1"/>
    </source>
</evidence>
<proteinExistence type="predicted"/>
<dbReference type="OrthoDB" id="4426103at2"/>
<protein>
    <recommendedName>
        <fullName evidence="1">DUF4261 domain-containing protein</fullName>
    </recommendedName>
</protein>
<dbReference type="Proteomes" id="UP000296352">
    <property type="component" value="Chromosome"/>
</dbReference>
<dbReference type="KEGG" id="cee:CENDO_04975"/>
<dbReference type="Pfam" id="PF14080">
    <property type="entry name" value="DUF4261"/>
    <property type="match status" value="1"/>
</dbReference>
<sequence>MATPISVDKELFVPFLINSVMFDRTLGVAEVKDHLEGLDTQELSIGEVKQLPENTESGPTLIFGVNGQYLVRVVLVDSPLTDRVAPAIHPILTGPAADKLGTVKAQALVSLHPNEGEPTREDRLAQALLHARVSNHLSRLAGVVAIHNVQDSTTVAPRLYSDALSDSVYPVLMAPVWLAPDSSGDTFTGYTYGLHQLGHPELQATGISGDPTEAYLKLMNLANYVIGGATLKEGDTFSFSQGATPSTVEAGAWVISDKVPALIIEARSLI</sequence>
<dbReference type="InterPro" id="IPR025357">
    <property type="entry name" value="DUF4261"/>
</dbReference>
<evidence type="ECO:0000259" key="1">
    <source>
        <dbReference type="Pfam" id="PF14080"/>
    </source>
</evidence>